<dbReference type="InterPro" id="IPR044194">
    <property type="entry name" value="BLISTER"/>
</dbReference>
<accession>A0ABD2YPH0</accession>
<feature type="compositionally biased region" description="Polar residues" evidence="2">
    <location>
        <begin position="43"/>
        <end position="57"/>
    </location>
</feature>
<gene>
    <name evidence="3" type="ORF">ACH5RR_032820</name>
</gene>
<name>A0ABD2YPH0_9GENT</name>
<feature type="compositionally biased region" description="Basic and acidic residues" evidence="2">
    <location>
        <begin position="11"/>
        <end position="36"/>
    </location>
</feature>
<feature type="region of interest" description="Disordered" evidence="2">
    <location>
        <begin position="568"/>
        <end position="590"/>
    </location>
</feature>
<dbReference type="Gene3D" id="1.10.287.1490">
    <property type="match status" value="1"/>
</dbReference>
<organism evidence="3 4">
    <name type="scientific">Cinchona calisaya</name>
    <dbReference type="NCBI Taxonomy" id="153742"/>
    <lineage>
        <taxon>Eukaryota</taxon>
        <taxon>Viridiplantae</taxon>
        <taxon>Streptophyta</taxon>
        <taxon>Embryophyta</taxon>
        <taxon>Tracheophyta</taxon>
        <taxon>Spermatophyta</taxon>
        <taxon>Magnoliopsida</taxon>
        <taxon>eudicotyledons</taxon>
        <taxon>Gunneridae</taxon>
        <taxon>Pentapetalae</taxon>
        <taxon>asterids</taxon>
        <taxon>lamiids</taxon>
        <taxon>Gentianales</taxon>
        <taxon>Rubiaceae</taxon>
        <taxon>Cinchonoideae</taxon>
        <taxon>Cinchoneae</taxon>
        <taxon>Cinchona</taxon>
    </lineage>
</organism>
<protein>
    <recommendedName>
        <fullName evidence="5">BLISTER</fullName>
    </recommendedName>
</protein>
<keyword evidence="4" id="KW-1185">Reference proteome</keyword>
<evidence type="ECO:0000313" key="4">
    <source>
        <dbReference type="Proteomes" id="UP001630127"/>
    </source>
</evidence>
<feature type="coiled-coil region" evidence="1">
    <location>
        <begin position="449"/>
        <end position="567"/>
    </location>
</feature>
<reference evidence="3 4" key="1">
    <citation type="submission" date="2024-11" db="EMBL/GenBank/DDBJ databases">
        <title>A near-complete genome assembly of Cinchona calisaya.</title>
        <authorList>
            <person name="Lian D.C."/>
            <person name="Zhao X.W."/>
            <person name="Wei L."/>
        </authorList>
    </citation>
    <scope>NUCLEOTIDE SEQUENCE [LARGE SCALE GENOMIC DNA]</scope>
    <source>
        <tissue evidence="3">Nenye</tissue>
    </source>
</reference>
<dbReference type="EMBL" id="JBJUIK010000013">
    <property type="protein sequence ID" value="KAL3507438.1"/>
    <property type="molecule type" value="Genomic_DNA"/>
</dbReference>
<proteinExistence type="predicted"/>
<sequence>MNWMASAQVLRKQEHLEAGKRKLDEFRKKKAAEKAKKTTSASQVKPSDGGSNENQLSDSERVRVIDSEVAGTSDAVGAAGVFITNDSKEAEAFQINSFSFSHDESMNVPASANKYAANSFVPLPSQSLDRELKDDEASQLNAEYHTPNRKEVDRDLESTSSGVAMDQSFALQLPSETTDSTSRQSGYKGLYETLSSNSVTYSNDLSVSNSDNPHSFIPNGFPEISGNVLLRNNSGYDDHMVSNHTSSSFGGEKMRGFDNSNSLVSDIGESKFNSSSAQLSGANNLSPWTSDSYYSDFSSSNYGQLTLSSSETNVRRSRPSFLDSINLSRGPSALPPISGPKVEVFGSKVHPEDTVGSYLAHNLTNPSVASRDGADMFKQVIDKGLENRQEFFPRKKDEDFVALEQHIEDLTQEKFSLQRGLDASRALAESLAAENSALTDSYNQQGSVVNQLKFDMEKLQEEIRANLVELESVTIEYKNAQLECNAADERAKLLASEVIGLEEKALRLRTSELKLERQLEESQADISSCKKKISSLEKDRQDLQSTVAALQEEKKLLQSKLRKASESGKVAEVIRSPTSKKDVSTSTEDLVENHDADTDIGTSNMESHLGNDVPILPLLHDNREFSPQDLSLAIPPEQMKMIQNINTLISELTFEKEELAQALFAESSQSSKLKDLNNELTRKLEVQTQRLELLTAQSMVIDVIRPRQPDSHTVNDNTPYADEGDEVVERVLGWIMKLFPGGPSRRRTSKLL</sequence>
<comment type="caution">
    <text evidence="3">The sequence shown here is derived from an EMBL/GenBank/DDBJ whole genome shotgun (WGS) entry which is preliminary data.</text>
</comment>
<evidence type="ECO:0008006" key="5">
    <source>
        <dbReference type="Google" id="ProtNLM"/>
    </source>
</evidence>
<dbReference type="Proteomes" id="UP001630127">
    <property type="component" value="Unassembled WGS sequence"/>
</dbReference>
<evidence type="ECO:0000313" key="3">
    <source>
        <dbReference type="EMBL" id="KAL3507438.1"/>
    </source>
</evidence>
<dbReference type="PANTHER" id="PTHR47490:SF2">
    <property type="entry name" value="PROTEIN BLISTER"/>
    <property type="match status" value="1"/>
</dbReference>
<keyword evidence="1" id="KW-0175">Coiled coil</keyword>
<evidence type="ECO:0000256" key="2">
    <source>
        <dbReference type="SAM" id="MobiDB-lite"/>
    </source>
</evidence>
<dbReference type="PANTHER" id="PTHR47490">
    <property type="entry name" value="PROTEIN BLISTER"/>
    <property type="match status" value="1"/>
</dbReference>
<feature type="region of interest" description="Disordered" evidence="2">
    <location>
        <begin position="1"/>
        <end position="61"/>
    </location>
</feature>
<dbReference type="AlphaFoldDB" id="A0ABD2YPH0"/>
<evidence type="ECO:0000256" key="1">
    <source>
        <dbReference type="SAM" id="Coils"/>
    </source>
</evidence>
<feature type="coiled-coil region" evidence="1">
    <location>
        <begin position="670"/>
        <end position="697"/>
    </location>
</feature>